<reference evidence="2" key="1">
    <citation type="submission" date="2016-10" db="EMBL/GenBank/DDBJ databases">
        <authorList>
            <person name="de Groot N.N."/>
        </authorList>
    </citation>
    <scope>NUCLEOTIDE SEQUENCE [LARGE SCALE GENOMIC DNA]</scope>
    <source>
        <strain evidence="2">CGMCC 1.10697</strain>
    </source>
</reference>
<name>A0A1I0VWW0_9ACTN</name>
<dbReference type="AlphaFoldDB" id="A0A1I0VWW0"/>
<accession>A0A1I0VWW0</accession>
<evidence type="ECO:0000313" key="4">
    <source>
        <dbReference type="Proteomes" id="UP000233565"/>
    </source>
</evidence>
<gene>
    <name evidence="1" type="ORF">CXG46_19015</name>
    <name evidence="2" type="ORF">SAMN05192575_101524</name>
</gene>
<evidence type="ECO:0000313" key="2">
    <source>
        <dbReference type="EMBL" id="SFA80822.1"/>
    </source>
</evidence>
<reference evidence="1 4" key="2">
    <citation type="submission" date="2017-12" db="EMBL/GenBank/DDBJ databases">
        <title>Pharmacopeia of the Arctic Ocean.</title>
        <authorList>
            <person name="Collins E."/>
            <person name="Ducluzeau A.-L."/>
        </authorList>
    </citation>
    <scope>NUCLEOTIDE SEQUENCE [LARGE SCALE GENOMIC DNA]</scope>
    <source>
        <strain evidence="1 4">DSM 23325</strain>
    </source>
</reference>
<keyword evidence="4" id="KW-1185">Reference proteome</keyword>
<proteinExistence type="predicted"/>
<dbReference type="Proteomes" id="UP000199113">
    <property type="component" value="Unassembled WGS sequence"/>
</dbReference>
<dbReference type="RefSeq" id="WP_091193854.1">
    <property type="nucleotide sequence ID" value="NZ_FOKC01000001.1"/>
</dbReference>
<sequence length="73" mass="8135">MTSSYGSRPKHLSSSPFAPKVEPTVEVFEIDDRVTHDLYGLGQVTKTDSHGVTVDFGSQTLRIVHPYSKLHHL</sequence>
<protein>
    <submittedName>
        <fullName evidence="2">Uncharacterized protein</fullName>
    </submittedName>
</protein>
<dbReference type="Proteomes" id="UP000233565">
    <property type="component" value="Unassembled WGS sequence"/>
</dbReference>
<organism evidence="2 3">
    <name type="scientific">Nocardioides alpinus</name>
    <dbReference type="NCBI Taxonomy" id="748909"/>
    <lineage>
        <taxon>Bacteria</taxon>
        <taxon>Bacillati</taxon>
        <taxon>Actinomycetota</taxon>
        <taxon>Actinomycetes</taxon>
        <taxon>Propionibacteriales</taxon>
        <taxon>Nocardioidaceae</taxon>
        <taxon>Nocardioides</taxon>
    </lineage>
</organism>
<dbReference type="OrthoDB" id="4868979at2"/>
<dbReference type="EMBL" id="FOKC01000001">
    <property type="protein sequence ID" value="SFA80822.1"/>
    <property type="molecule type" value="Genomic_DNA"/>
</dbReference>
<evidence type="ECO:0000313" key="3">
    <source>
        <dbReference type="Proteomes" id="UP000199113"/>
    </source>
</evidence>
<dbReference type="STRING" id="748909.SAMN05192575_101524"/>
<dbReference type="EMBL" id="PJBV01000035">
    <property type="protein sequence ID" value="PKH37534.1"/>
    <property type="molecule type" value="Genomic_DNA"/>
</dbReference>
<evidence type="ECO:0000313" key="1">
    <source>
        <dbReference type="EMBL" id="PKH37534.1"/>
    </source>
</evidence>